<feature type="domain" description="Hflx-type G" evidence="7">
    <location>
        <begin position="241"/>
        <end position="369"/>
    </location>
</feature>
<gene>
    <name evidence="8" type="ORF">CVIRNUC_006003</name>
</gene>
<feature type="compositionally biased region" description="Basic and acidic residues" evidence="6">
    <location>
        <begin position="400"/>
        <end position="412"/>
    </location>
</feature>
<dbReference type="AlphaFoldDB" id="A0AAV1I634"/>
<dbReference type="InterPro" id="IPR030394">
    <property type="entry name" value="G_HFLX_dom"/>
</dbReference>
<feature type="compositionally biased region" description="Gly residues" evidence="6">
    <location>
        <begin position="188"/>
        <end position="199"/>
    </location>
</feature>
<dbReference type="InterPro" id="IPR016496">
    <property type="entry name" value="GTPase_HflX"/>
</dbReference>
<keyword evidence="2" id="KW-0547">Nucleotide-binding</keyword>
<dbReference type="GO" id="GO:0005737">
    <property type="term" value="C:cytoplasm"/>
    <property type="evidence" value="ECO:0007669"/>
    <property type="project" value="TreeGrafter"/>
</dbReference>
<dbReference type="PRINTS" id="PR00326">
    <property type="entry name" value="GTP1OBG"/>
</dbReference>
<dbReference type="GO" id="GO:0046872">
    <property type="term" value="F:metal ion binding"/>
    <property type="evidence" value="ECO:0007669"/>
    <property type="project" value="UniProtKB-KW"/>
</dbReference>
<feature type="compositionally biased region" description="Polar residues" evidence="6">
    <location>
        <begin position="449"/>
        <end position="458"/>
    </location>
</feature>
<evidence type="ECO:0000259" key="7">
    <source>
        <dbReference type="PROSITE" id="PS51705"/>
    </source>
</evidence>
<dbReference type="PROSITE" id="PS51705">
    <property type="entry name" value="G_HFLX"/>
    <property type="match status" value="1"/>
</dbReference>
<feature type="region of interest" description="Disordered" evidence="6">
    <location>
        <begin position="428"/>
        <end position="458"/>
    </location>
</feature>
<name>A0AAV1I634_9CHLO</name>
<dbReference type="GO" id="GO:0005525">
    <property type="term" value="F:GTP binding"/>
    <property type="evidence" value="ECO:0007669"/>
    <property type="project" value="UniProtKB-KW"/>
</dbReference>
<keyword evidence="9" id="KW-1185">Reference proteome</keyword>
<dbReference type="GO" id="GO:0043022">
    <property type="term" value="F:ribosome binding"/>
    <property type="evidence" value="ECO:0007669"/>
    <property type="project" value="TreeGrafter"/>
</dbReference>
<comment type="caution">
    <text evidence="8">The sequence shown here is derived from an EMBL/GenBank/DDBJ whole genome shotgun (WGS) entry which is preliminary data.</text>
</comment>
<feature type="compositionally biased region" description="Low complexity" evidence="6">
    <location>
        <begin position="386"/>
        <end position="396"/>
    </location>
</feature>
<evidence type="ECO:0000256" key="5">
    <source>
        <dbReference type="SAM" id="Coils"/>
    </source>
</evidence>
<protein>
    <recommendedName>
        <fullName evidence="7">Hflx-type G domain-containing protein</fullName>
    </recommendedName>
</protein>
<evidence type="ECO:0000256" key="6">
    <source>
        <dbReference type="SAM" id="MobiDB-lite"/>
    </source>
</evidence>
<accession>A0AAV1I634</accession>
<dbReference type="CDD" id="cd01878">
    <property type="entry name" value="HflX"/>
    <property type="match status" value="1"/>
</dbReference>
<evidence type="ECO:0000313" key="8">
    <source>
        <dbReference type="EMBL" id="CAK0782808.1"/>
    </source>
</evidence>
<dbReference type="PANTHER" id="PTHR10229:SF8">
    <property type="entry name" value="GTPASE HFLX"/>
    <property type="match status" value="1"/>
</dbReference>
<dbReference type="InterPro" id="IPR006073">
    <property type="entry name" value="GTP-bd"/>
</dbReference>
<feature type="coiled-coil region" evidence="5">
    <location>
        <begin position="200"/>
        <end position="227"/>
    </location>
</feature>
<evidence type="ECO:0000256" key="2">
    <source>
        <dbReference type="ARBA" id="ARBA00022741"/>
    </source>
</evidence>
<dbReference type="Pfam" id="PF01926">
    <property type="entry name" value="MMR_HSR1"/>
    <property type="match status" value="1"/>
</dbReference>
<feature type="compositionally biased region" description="Basic and acidic residues" evidence="6">
    <location>
        <begin position="577"/>
        <end position="587"/>
    </location>
</feature>
<evidence type="ECO:0000313" key="9">
    <source>
        <dbReference type="Proteomes" id="UP001314263"/>
    </source>
</evidence>
<dbReference type="HAMAP" id="MF_00900">
    <property type="entry name" value="GTPase_HflX"/>
    <property type="match status" value="1"/>
</dbReference>
<feature type="region of interest" description="Disordered" evidence="6">
    <location>
        <begin position="536"/>
        <end position="587"/>
    </location>
</feature>
<keyword evidence="3" id="KW-0460">Magnesium</keyword>
<reference evidence="8 9" key="1">
    <citation type="submission" date="2023-10" db="EMBL/GenBank/DDBJ databases">
        <authorList>
            <person name="Maclean D."/>
            <person name="Macfadyen A."/>
        </authorList>
    </citation>
    <scope>NUCLEOTIDE SEQUENCE [LARGE SCALE GENOMIC DNA]</scope>
</reference>
<sequence>MWALTCPHRAVPGVWRLLQSSPMVSICSMIVVHTRDQAPSQRQEAERLAETYAGVECPSVSLGPTRKAPPNAATYLGRGAVEQLRGTLDETDAEKVFVNQMLSGVQQRSLERAWGRPVVDRMGLIIDIFAQRARTKEARLQVELAAVEYKASRLVRALDAASGQRAGFGEGGLTEVVSARERGRSGASSGGLGGGGGAGETELQLQRRRLRSRIKALKRQLDDVRRSRATQRAGRRRTQKSVCSVVGYTNAGKSSLVSALSGSHVEAEDRLFQTLDPMLRQAVLPSGRQVILSDTVGFIDNLPPSLIKAFQATLEEVVEADILIHVMDGSSAQMLQQRQAVLSILQQLDISEERLQTQMIEVVNKADLLAEFLGSADQDCLEQEPAASGAGAESASCHTRGAERHLYEEEGRPAVAQDMRMREICDEASRAESLSTGAADSEVEDFQERTASQAPLAHSSTSVHLPVICGSSKGGSAAPLSWCYDGQLRDINTNIEWLREQQTRCSGPPTVLTSALTGQGLHDLMQEVEHMLRNRQGRTDAAEQVSPPGSQQKHGSLQTQKSPDKEEQTQRIPADNAHARELVSRAA</sequence>
<keyword evidence="5" id="KW-0175">Coiled coil</keyword>
<dbReference type="Proteomes" id="UP001314263">
    <property type="component" value="Unassembled WGS sequence"/>
</dbReference>
<organism evidence="8 9">
    <name type="scientific">Coccomyxa viridis</name>
    <dbReference type="NCBI Taxonomy" id="1274662"/>
    <lineage>
        <taxon>Eukaryota</taxon>
        <taxon>Viridiplantae</taxon>
        <taxon>Chlorophyta</taxon>
        <taxon>core chlorophytes</taxon>
        <taxon>Trebouxiophyceae</taxon>
        <taxon>Trebouxiophyceae incertae sedis</taxon>
        <taxon>Coccomyxaceae</taxon>
        <taxon>Coccomyxa</taxon>
    </lineage>
</organism>
<dbReference type="InterPro" id="IPR027417">
    <property type="entry name" value="P-loop_NTPase"/>
</dbReference>
<feature type="compositionally biased region" description="Polar residues" evidence="6">
    <location>
        <begin position="547"/>
        <end position="561"/>
    </location>
</feature>
<dbReference type="Gene3D" id="3.40.50.300">
    <property type="entry name" value="P-loop containing nucleotide triphosphate hydrolases"/>
    <property type="match status" value="1"/>
</dbReference>
<dbReference type="EMBL" id="CAUYUE010000007">
    <property type="protein sequence ID" value="CAK0782808.1"/>
    <property type="molecule type" value="Genomic_DNA"/>
</dbReference>
<dbReference type="InterPro" id="IPR025121">
    <property type="entry name" value="GTPase_HflX_N"/>
</dbReference>
<dbReference type="Pfam" id="PF13167">
    <property type="entry name" value="GTP-bdg_N"/>
    <property type="match status" value="1"/>
</dbReference>
<dbReference type="InterPro" id="IPR042108">
    <property type="entry name" value="GTPase_HflX_N_sf"/>
</dbReference>
<dbReference type="PANTHER" id="PTHR10229">
    <property type="entry name" value="GTP-BINDING PROTEIN HFLX"/>
    <property type="match status" value="1"/>
</dbReference>
<evidence type="ECO:0000256" key="1">
    <source>
        <dbReference type="ARBA" id="ARBA00022723"/>
    </source>
</evidence>
<evidence type="ECO:0000256" key="3">
    <source>
        <dbReference type="ARBA" id="ARBA00022842"/>
    </source>
</evidence>
<dbReference type="Gene3D" id="3.40.50.11060">
    <property type="entry name" value="GTPase HflX, N-terminal domain"/>
    <property type="match status" value="1"/>
</dbReference>
<proteinExistence type="inferred from homology"/>
<feature type="region of interest" description="Disordered" evidence="6">
    <location>
        <begin position="384"/>
        <end position="413"/>
    </location>
</feature>
<evidence type="ECO:0000256" key="4">
    <source>
        <dbReference type="ARBA" id="ARBA00023134"/>
    </source>
</evidence>
<dbReference type="SUPFAM" id="SSF52540">
    <property type="entry name" value="P-loop containing nucleoside triphosphate hydrolases"/>
    <property type="match status" value="1"/>
</dbReference>
<keyword evidence="4" id="KW-0342">GTP-binding</keyword>
<feature type="region of interest" description="Disordered" evidence="6">
    <location>
        <begin position="181"/>
        <end position="200"/>
    </location>
</feature>
<keyword evidence="1" id="KW-0479">Metal-binding</keyword>
<dbReference type="Pfam" id="PF16360">
    <property type="entry name" value="GTP-bdg_M"/>
    <property type="match status" value="1"/>
</dbReference>
<dbReference type="InterPro" id="IPR032305">
    <property type="entry name" value="GTP-bd_M"/>
</dbReference>